<dbReference type="SUPFAM" id="SSF51430">
    <property type="entry name" value="NAD(P)-linked oxidoreductase"/>
    <property type="match status" value="1"/>
</dbReference>
<dbReference type="InterPro" id="IPR036812">
    <property type="entry name" value="NAD(P)_OxRdtase_dom_sf"/>
</dbReference>
<dbReference type="EMBL" id="MWWS01000005">
    <property type="protein sequence ID" value="OZG49257.1"/>
    <property type="molecule type" value="Genomic_DNA"/>
</dbReference>
<sequence length="337" mass="37219">MEYIELGASGIRISPMFIGGMSFGEPDPQQHVWTVDQATTESVIAKAVELGVNAIDTANVYARGTSEEFIGKALKKLAIPRDAVVLATKVYFNEGHSCAKAIKREIEGSLSRLGTDYVDLYILHRFDYETPIEETMGALNELVEEGKVRALGASEMYAYQYHNLQVVAQENGWAPLSSLQCHYNLLYREDERELLPVARQYGALPTPYSPLASGHLARSTWNSDSLRSQTDTVLRSKYDADRDKDLPIVERVHDLAQRYGVSMAQVALAWHWAHGPSAPIVGCSSPERVEQAVCALDVRLSPEDVAYVEEPYVAHELVGPLARPGDRPLAGTTVSSR</sequence>
<evidence type="ECO:0000259" key="2">
    <source>
        <dbReference type="Pfam" id="PF00248"/>
    </source>
</evidence>
<gene>
    <name evidence="3" type="ORF">BOCO_1066</name>
</gene>
<dbReference type="PRINTS" id="PR00069">
    <property type="entry name" value="ALDKETRDTASE"/>
</dbReference>
<dbReference type="Gene3D" id="3.20.20.100">
    <property type="entry name" value="NADP-dependent oxidoreductase domain"/>
    <property type="match status" value="1"/>
</dbReference>
<protein>
    <submittedName>
        <fullName evidence="3">Oxidoreductase</fullName>
    </submittedName>
</protein>
<reference evidence="3 4" key="1">
    <citation type="journal article" date="2017" name="BMC Genomics">
        <title>Comparative genomic and phylogenomic analyses of the Bifidobacteriaceae family.</title>
        <authorList>
            <person name="Lugli G.A."/>
            <person name="Milani C."/>
            <person name="Turroni F."/>
            <person name="Duranti S."/>
            <person name="Mancabelli L."/>
            <person name="Mangifesta M."/>
            <person name="Ferrario C."/>
            <person name="Modesto M."/>
            <person name="Mattarelli P."/>
            <person name="Jiri K."/>
            <person name="van Sinderen D."/>
            <person name="Ventura M."/>
        </authorList>
    </citation>
    <scope>NUCLEOTIDE SEQUENCE [LARGE SCALE GENOMIC DNA]</scope>
    <source>
        <strain evidence="3 4">DSM 22924</strain>
    </source>
</reference>
<dbReference type="InterPro" id="IPR050523">
    <property type="entry name" value="AKR_Detox_Biosynth"/>
</dbReference>
<dbReference type="Proteomes" id="UP000216004">
    <property type="component" value="Unassembled WGS sequence"/>
</dbReference>
<organism evidence="3 4">
    <name type="scientific">Bombiscardovia coagulans</name>
    <dbReference type="NCBI Taxonomy" id="686666"/>
    <lineage>
        <taxon>Bacteria</taxon>
        <taxon>Bacillati</taxon>
        <taxon>Actinomycetota</taxon>
        <taxon>Actinomycetes</taxon>
        <taxon>Bifidobacteriales</taxon>
        <taxon>Bifidobacteriaceae</taxon>
        <taxon>Bombiscardovia</taxon>
    </lineage>
</organism>
<accession>A0A261EQX9</accession>
<dbReference type="PANTHER" id="PTHR43364">
    <property type="entry name" value="NADH-SPECIFIC METHYLGLYOXAL REDUCTASE-RELATED"/>
    <property type="match status" value="1"/>
</dbReference>
<evidence type="ECO:0000256" key="1">
    <source>
        <dbReference type="ARBA" id="ARBA00023002"/>
    </source>
</evidence>
<dbReference type="AlphaFoldDB" id="A0A261EQX9"/>
<evidence type="ECO:0000313" key="3">
    <source>
        <dbReference type="EMBL" id="OZG49257.1"/>
    </source>
</evidence>
<dbReference type="CDD" id="cd19079">
    <property type="entry name" value="AKR_EcYajO-like"/>
    <property type="match status" value="1"/>
</dbReference>
<dbReference type="FunFam" id="3.20.20.100:FF:000004">
    <property type="entry name" value="Oxidoreductase, aldo/keto reductase"/>
    <property type="match status" value="1"/>
</dbReference>
<dbReference type="GO" id="GO:0005829">
    <property type="term" value="C:cytosol"/>
    <property type="evidence" value="ECO:0007669"/>
    <property type="project" value="UniProtKB-ARBA"/>
</dbReference>
<dbReference type="Pfam" id="PF00248">
    <property type="entry name" value="Aldo_ket_red"/>
    <property type="match status" value="1"/>
</dbReference>
<dbReference type="PANTHER" id="PTHR43364:SF4">
    <property type="entry name" value="NAD(P)-LINKED OXIDOREDUCTASE SUPERFAMILY PROTEIN"/>
    <property type="match status" value="1"/>
</dbReference>
<evidence type="ECO:0000313" key="4">
    <source>
        <dbReference type="Proteomes" id="UP000216004"/>
    </source>
</evidence>
<keyword evidence="4" id="KW-1185">Reference proteome</keyword>
<keyword evidence="1" id="KW-0560">Oxidoreductase</keyword>
<dbReference type="InterPro" id="IPR023210">
    <property type="entry name" value="NADP_OxRdtase_dom"/>
</dbReference>
<feature type="domain" description="NADP-dependent oxidoreductase" evidence="2">
    <location>
        <begin position="16"/>
        <end position="310"/>
    </location>
</feature>
<dbReference type="InterPro" id="IPR020471">
    <property type="entry name" value="AKR"/>
</dbReference>
<comment type="caution">
    <text evidence="3">The sequence shown here is derived from an EMBL/GenBank/DDBJ whole genome shotgun (WGS) entry which is preliminary data.</text>
</comment>
<dbReference type="OrthoDB" id="3664926at2"/>
<dbReference type="GO" id="GO:0016491">
    <property type="term" value="F:oxidoreductase activity"/>
    <property type="evidence" value="ECO:0007669"/>
    <property type="project" value="UniProtKB-KW"/>
</dbReference>
<dbReference type="RefSeq" id="WP_094723072.1">
    <property type="nucleotide sequence ID" value="NZ_MWWS01000005.1"/>
</dbReference>
<proteinExistence type="predicted"/>
<name>A0A261EQX9_9BIFI</name>